<sequence>MVVPDTATIGIWLDSKAADKRWRYGLNVFELYLKEILAHAGIPYVMLGDREALEKAKPDVLLIAVSGESNIELEQLKHYVKDGGILISYAGLNRMAGALQCRELVCREPVYVTTPHLNAAAGGRKLRALQAKPWVRIDRREGASEGGHLFKGSPDGDPIAAAYLEFELGAGKLIRWNVNIPGTIVGLQQGDGPVIEDGVPAPDGTGALDEGILKADDGCMLDWALDREFTGAGMPYYALPYADLWKEVLVSQVLRESANIGRLLPFVDYWPDHTEQVAMISLDSDFNHDDSALAALALLEEMDVRATWCLIEPGYSKPVYERVAAAGHELAFHYNALAQERGKWEQAEFNRQLEVIRCATGARIVTNKNHYTRFEGWGELFRWCEEAGIVNDQSRGPSKKGNIGFLFGTCHPYFPIAWSDERNRMYRVLETGYLTPDLAYPSLADTSVIIPLLNRVQEVRGAAHFLFHPIHILQKPKVRDALQQVIREAKARGYEFWTSEDLYRWEQARRSMLSDDGKLHLDKAPEGAVVWVPVTGSGGETIAGTEEAEETAPGSTEAPMLREASGIDPETVMRFGVLCRRI</sequence>
<accession>A0A7X3FH47</accession>
<dbReference type="InterPro" id="IPR011330">
    <property type="entry name" value="Glyco_hydro/deAcase_b/a-brl"/>
</dbReference>
<evidence type="ECO:0000256" key="1">
    <source>
        <dbReference type="SAM" id="MobiDB-lite"/>
    </source>
</evidence>
<dbReference type="EMBL" id="RHLK01000003">
    <property type="protein sequence ID" value="MVO99564.1"/>
    <property type="molecule type" value="Genomic_DNA"/>
</dbReference>
<feature type="compositionally biased region" description="Low complexity" evidence="1">
    <location>
        <begin position="542"/>
        <end position="558"/>
    </location>
</feature>
<feature type="region of interest" description="Disordered" evidence="1">
    <location>
        <begin position="538"/>
        <end position="558"/>
    </location>
</feature>
<organism evidence="2 3">
    <name type="scientific">Paenibacillus lutrae</name>
    <dbReference type="NCBI Taxonomy" id="2078573"/>
    <lineage>
        <taxon>Bacteria</taxon>
        <taxon>Bacillati</taxon>
        <taxon>Bacillota</taxon>
        <taxon>Bacilli</taxon>
        <taxon>Bacillales</taxon>
        <taxon>Paenibacillaceae</taxon>
        <taxon>Paenibacillus</taxon>
    </lineage>
</organism>
<name>A0A7X3FH47_9BACL</name>
<comment type="caution">
    <text evidence="2">The sequence shown here is derived from an EMBL/GenBank/DDBJ whole genome shotgun (WGS) entry which is preliminary data.</text>
</comment>
<reference evidence="2 3" key="1">
    <citation type="journal article" date="2019" name="Microorganisms">
        <title>Paenibacillus lutrae sp. nov., A Chitinolytic Species Isolated from A River Otter in Castril Natural Park, Granada, Spain.</title>
        <authorList>
            <person name="Rodriguez M."/>
            <person name="Reina J.C."/>
            <person name="Bejar V."/>
            <person name="Llamas I."/>
        </authorList>
    </citation>
    <scope>NUCLEOTIDE SEQUENCE [LARGE SCALE GENOMIC DNA]</scope>
    <source>
        <strain evidence="2 3">N10</strain>
    </source>
</reference>
<evidence type="ECO:0000313" key="2">
    <source>
        <dbReference type="EMBL" id="MVO99564.1"/>
    </source>
</evidence>
<evidence type="ECO:0000313" key="3">
    <source>
        <dbReference type="Proteomes" id="UP000490800"/>
    </source>
</evidence>
<keyword evidence="3" id="KW-1185">Reference proteome</keyword>
<dbReference type="Proteomes" id="UP000490800">
    <property type="component" value="Unassembled WGS sequence"/>
</dbReference>
<protein>
    <recommendedName>
        <fullName evidence="4">NodB homology domain-containing protein</fullName>
    </recommendedName>
</protein>
<evidence type="ECO:0008006" key="4">
    <source>
        <dbReference type="Google" id="ProtNLM"/>
    </source>
</evidence>
<dbReference type="GO" id="GO:0005975">
    <property type="term" value="P:carbohydrate metabolic process"/>
    <property type="evidence" value="ECO:0007669"/>
    <property type="project" value="InterPro"/>
</dbReference>
<dbReference type="RefSeq" id="WP_157334591.1">
    <property type="nucleotide sequence ID" value="NZ_RHLK01000003.1"/>
</dbReference>
<dbReference type="AlphaFoldDB" id="A0A7X3FH47"/>
<dbReference type="Gene3D" id="3.20.20.370">
    <property type="entry name" value="Glycoside hydrolase/deacetylase"/>
    <property type="match status" value="1"/>
</dbReference>
<gene>
    <name evidence="2" type="ORF">EDM21_08485</name>
</gene>
<dbReference type="SUPFAM" id="SSF88713">
    <property type="entry name" value="Glycoside hydrolase/deacetylase"/>
    <property type="match status" value="1"/>
</dbReference>
<proteinExistence type="predicted"/>
<dbReference type="OrthoDB" id="2492838at2"/>